<dbReference type="Proteomes" id="UP000305874">
    <property type="component" value="Unassembled WGS sequence"/>
</dbReference>
<evidence type="ECO:0000256" key="1">
    <source>
        <dbReference type="ARBA" id="ARBA00004781"/>
    </source>
</evidence>
<comment type="function">
    <text evidence="6">Catalyzes the reduction of dTDP-6-deoxy-L-lyxo-4-hexulose to yield dTDP-L-rhamnose.</text>
</comment>
<dbReference type="GO" id="GO:0048270">
    <property type="term" value="F:methionine adenosyltransferase regulator activity"/>
    <property type="evidence" value="ECO:0007669"/>
    <property type="project" value="TreeGrafter"/>
</dbReference>
<evidence type="ECO:0000256" key="2">
    <source>
        <dbReference type="ARBA" id="ARBA00010944"/>
    </source>
</evidence>
<proteinExistence type="inferred from homology"/>
<dbReference type="GO" id="GO:0006556">
    <property type="term" value="P:S-adenosylmethionine biosynthetic process"/>
    <property type="evidence" value="ECO:0007669"/>
    <property type="project" value="TreeGrafter"/>
</dbReference>
<dbReference type="SUPFAM" id="SSF51735">
    <property type="entry name" value="NAD(P)-binding Rossmann-fold domains"/>
    <property type="match status" value="1"/>
</dbReference>
<evidence type="ECO:0000259" key="7">
    <source>
        <dbReference type="Pfam" id="PF04321"/>
    </source>
</evidence>
<dbReference type="GO" id="GO:0008831">
    <property type="term" value="F:dTDP-4-dehydrorhamnose reductase activity"/>
    <property type="evidence" value="ECO:0007669"/>
    <property type="project" value="UniProtKB-EC"/>
</dbReference>
<organism evidence="8 9">
    <name type="scientific">Pseudoalteromonas ruthenica</name>
    <dbReference type="NCBI Taxonomy" id="151081"/>
    <lineage>
        <taxon>Bacteria</taxon>
        <taxon>Pseudomonadati</taxon>
        <taxon>Pseudomonadota</taxon>
        <taxon>Gammaproteobacteria</taxon>
        <taxon>Alteromonadales</taxon>
        <taxon>Pseudoalteromonadaceae</taxon>
        <taxon>Pseudoalteromonas</taxon>
    </lineage>
</organism>
<dbReference type="PANTHER" id="PTHR10491">
    <property type="entry name" value="DTDP-4-DEHYDRORHAMNOSE REDUCTASE"/>
    <property type="match status" value="1"/>
</dbReference>
<gene>
    <name evidence="8" type="ORF">CWC05_09405</name>
</gene>
<dbReference type="UniPathway" id="UPA00281"/>
<protein>
    <recommendedName>
        <fullName evidence="4 6">dTDP-4-dehydrorhamnose reductase</fullName>
        <ecNumber evidence="3 6">1.1.1.133</ecNumber>
    </recommendedName>
</protein>
<comment type="catalytic activity">
    <reaction evidence="5 6">
        <text>dTDP-beta-L-rhamnose + NADP(+) = dTDP-4-dehydro-beta-L-rhamnose + NADPH + H(+)</text>
        <dbReference type="Rhea" id="RHEA:21796"/>
        <dbReference type="ChEBI" id="CHEBI:15378"/>
        <dbReference type="ChEBI" id="CHEBI:57510"/>
        <dbReference type="ChEBI" id="CHEBI:57783"/>
        <dbReference type="ChEBI" id="CHEBI:58349"/>
        <dbReference type="ChEBI" id="CHEBI:62830"/>
        <dbReference type="EC" id="1.1.1.133"/>
    </reaction>
</comment>
<comment type="pathway">
    <text evidence="1 6">Carbohydrate biosynthesis; dTDP-L-rhamnose biosynthesis.</text>
</comment>
<dbReference type="AlphaFoldDB" id="A0A5S3Z4V0"/>
<sequence length="298" mass="32518">MTFVVIMSTIMLSGATGLLGRALYQRLAPHHQVIGLGFSRAQPPLVKVDLTDAEALSALFSKHRPEVFIHAAAERNPDQFDTDPQRSIQLNCEVTEHIAQLCTEYQCRLIFISTDYVFDGQHPPYEEGAAVNPLNLYGESKARSETLLQANYPDAAIVRIPVLYGEVSHLKESAVTTIAAQLKAGQRQFDDEAQRLPTDVNDIADVISNALHMMNNDLSGIFHISASEKLTKLAMAQAMAPLLHIDPNSLSAASVDSSAAPRPKDCQLRDTRLAPMGLAIDSDFSARIATVIAPHLSH</sequence>
<evidence type="ECO:0000256" key="5">
    <source>
        <dbReference type="ARBA" id="ARBA00048200"/>
    </source>
</evidence>
<dbReference type="UniPathway" id="UPA00124"/>
<comment type="cofactor">
    <cofactor evidence="6">
        <name>Mg(2+)</name>
        <dbReference type="ChEBI" id="CHEBI:18420"/>
    </cofactor>
    <text evidence="6">Binds 1 Mg(2+) ion per monomer.</text>
</comment>
<comment type="caution">
    <text evidence="8">The sequence shown here is derived from an EMBL/GenBank/DDBJ whole genome shotgun (WGS) entry which is preliminary data.</text>
</comment>
<evidence type="ECO:0000313" key="8">
    <source>
        <dbReference type="EMBL" id="TMP87294.1"/>
    </source>
</evidence>
<feature type="domain" description="RmlD-like substrate binding" evidence="7">
    <location>
        <begin position="9"/>
        <end position="293"/>
    </location>
</feature>
<accession>A0A5S3Z4V0</accession>
<reference evidence="9" key="2">
    <citation type="submission" date="2019-06" db="EMBL/GenBank/DDBJ databases">
        <title>Co-occurence of chitin degradation, pigmentation and bioactivity in marine Pseudoalteromonas.</title>
        <authorList>
            <person name="Sonnenschein E.C."/>
            <person name="Bech P.K."/>
        </authorList>
    </citation>
    <scope>NUCLEOTIDE SEQUENCE [LARGE SCALE GENOMIC DNA]</scope>
    <source>
        <strain evidence="9">S2897</strain>
    </source>
</reference>
<evidence type="ECO:0000256" key="4">
    <source>
        <dbReference type="ARBA" id="ARBA00017099"/>
    </source>
</evidence>
<dbReference type="InterPro" id="IPR036291">
    <property type="entry name" value="NAD(P)-bd_dom_sf"/>
</dbReference>
<dbReference type="PANTHER" id="PTHR10491:SF4">
    <property type="entry name" value="METHIONINE ADENOSYLTRANSFERASE 2 SUBUNIT BETA"/>
    <property type="match status" value="1"/>
</dbReference>
<keyword evidence="6" id="KW-0560">Oxidoreductase</keyword>
<dbReference type="InterPro" id="IPR005913">
    <property type="entry name" value="dTDP_dehydrorham_reduct"/>
</dbReference>
<dbReference type="Gene3D" id="3.40.50.720">
    <property type="entry name" value="NAD(P)-binding Rossmann-like Domain"/>
    <property type="match status" value="1"/>
</dbReference>
<dbReference type="STRING" id="151081.TW72_11370"/>
<evidence type="ECO:0000256" key="3">
    <source>
        <dbReference type="ARBA" id="ARBA00012929"/>
    </source>
</evidence>
<dbReference type="GO" id="GO:0048269">
    <property type="term" value="C:methionine adenosyltransferase complex"/>
    <property type="evidence" value="ECO:0007669"/>
    <property type="project" value="TreeGrafter"/>
</dbReference>
<reference evidence="8 9" key="1">
    <citation type="submission" date="2017-12" db="EMBL/GenBank/DDBJ databases">
        <authorList>
            <person name="Paulsen S."/>
            <person name="Gram L.K."/>
        </authorList>
    </citation>
    <scope>NUCLEOTIDE SEQUENCE [LARGE SCALE GENOMIC DNA]</scope>
    <source>
        <strain evidence="8 9">S2897</strain>
    </source>
</reference>
<dbReference type="Pfam" id="PF04321">
    <property type="entry name" value="RmlD_sub_bind"/>
    <property type="match status" value="1"/>
</dbReference>
<comment type="similarity">
    <text evidence="2 6">Belongs to the dTDP-4-dehydrorhamnose reductase family.</text>
</comment>
<name>A0A5S3Z4V0_9GAMM</name>
<keyword evidence="6" id="KW-0521">NADP</keyword>
<dbReference type="EMBL" id="PNCG01000009">
    <property type="protein sequence ID" value="TMP87294.1"/>
    <property type="molecule type" value="Genomic_DNA"/>
</dbReference>
<evidence type="ECO:0000256" key="6">
    <source>
        <dbReference type="RuleBase" id="RU364082"/>
    </source>
</evidence>
<dbReference type="EC" id="1.1.1.133" evidence="3 6"/>
<dbReference type="CDD" id="cd05254">
    <property type="entry name" value="dTDP_HR_like_SDR_e"/>
    <property type="match status" value="1"/>
</dbReference>
<dbReference type="GO" id="GO:0019305">
    <property type="term" value="P:dTDP-rhamnose biosynthetic process"/>
    <property type="evidence" value="ECO:0007669"/>
    <property type="project" value="UniProtKB-UniPathway"/>
</dbReference>
<dbReference type="GO" id="GO:0009243">
    <property type="term" value="P:O antigen biosynthetic process"/>
    <property type="evidence" value="ECO:0007669"/>
    <property type="project" value="UniProtKB-UniPathway"/>
</dbReference>
<dbReference type="InterPro" id="IPR029903">
    <property type="entry name" value="RmlD-like-bd"/>
</dbReference>
<evidence type="ECO:0000313" key="9">
    <source>
        <dbReference type="Proteomes" id="UP000305874"/>
    </source>
</evidence>